<dbReference type="GO" id="GO:0007155">
    <property type="term" value="P:cell adhesion"/>
    <property type="evidence" value="ECO:0007669"/>
    <property type="project" value="InterPro"/>
</dbReference>
<sequence length="316" mass="36121">MLRRTRYIWLLLGVSILGSCYKHASTTKEDSLPEVYTTLFLTYDFARAIAGDKMAVSLFLPLGIDTHTYEPSANDMIKAKNASLFLWTSDAMEPWMRKIENTLQLSPDVSINLADTLHLHALNEESTHDHAHHADHHHHDTDPHFWMDPQLLIDLFDSIEYAIIQHDPENTAYYQSNAQRYRMALIEAIDAITDTIANTKTPSPVLFGGGFSYQHFLDAYNLPFYSVYATDSIENEPTIAHMAAIREAIVTHNIRYIFVDPILTTKIANTLAEDYNLTILPWYTGHTLTKEEFSSNVSYLDMLQHNNESLQKALQK</sequence>
<feature type="chain" id="PRO_5037582934" evidence="4">
    <location>
        <begin position="25"/>
        <end position="316"/>
    </location>
</feature>
<evidence type="ECO:0000256" key="1">
    <source>
        <dbReference type="ARBA" id="ARBA00011028"/>
    </source>
</evidence>
<dbReference type="AlphaFoldDB" id="A0A968GD76"/>
<dbReference type="Pfam" id="PF01297">
    <property type="entry name" value="ZnuA"/>
    <property type="match status" value="1"/>
</dbReference>
<proteinExistence type="inferred from homology"/>
<evidence type="ECO:0000256" key="4">
    <source>
        <dbReference type="SAM" id="SignalP"/>
    </source>
</evidence>
<comment type="similarity">
    <text evidence="1">Belongs to the bacterial solute-binding protein 9 family.</text>
</comment>
<accession>A0A968GD76</accession>
<organism evidence="5 6">
    <name type="scientific">Entomospira nematocerorum</name>
    <dbReference type="NCBI Taxonomy" id="2719987"/>
    <lineage>
        <taxon>Bacteria</taxon>
        <taxon>Pseudomonadati</taxon>
        <taxon>Spirochaetota</taxon>
        <taxon>Spirochaetia</taxon>
        <taxon>Spirochaetales</taxon>
        <taxon>Spirochaetaceae</taxon>
        <taxon>Entomospira</taxon>
    </lineage>
</organism>
<dbReference type="PRINTS" id="PR00691">
    <property type="entry name" value="ADHESINB"/>
</dbReference>
<feature type="signal peptide" evidence="4">
    <location>
        <begin position="1"/>
        <end position="24"/>
    </location>
</feature>
<dbReference type="PANTHER" id="PTHR42953:SF3">
    <property type="entry name" value="HIGH-AFFINITY ZINC UPTAKE SYSTEM PROTEIN ZNUA"/>
    <property type="match status" value="1"/>
</dbReference>
<keyword evidence="6" id="KW-1185">Reference proteome</keyword>
<dbReference type="Proteomes" id="UP000752013">
    <property type="component" value="Unassembled WGS sequence"/>
</dbReference>
<keyword evidence="2" id="KW-0813">Transport</keyword>
<evidence type="ECO:0000256" key="3">
    <source>
        <dbReference type="ARBA" id="ARBA00022729"/>
    </source>
</evidence>
<evidence type="ECO:0000313" key="6">
    <source>
        <dbReference type="Proteomes" id="UP000752013"/>
    </source>
</evidence>
<reference evidence="5" key="1">
    <citation type="submission" date="2020-03" db="EMBL/GenBank/DDBJ databases">
        <title>Spirochaetal bacteria isolated from arthropods constitute a novel genus Entomospira genus novum within the order Spirochaetales.</title>
        <authorList>
            <person name="Grana-Miraglia L."/>
            <person name="Sikutova S."/>
            <person name="Fingerle V."/>
            <person name="Sing A."/>
            <person name="Castillo-Ramirez S."/>
            <person name="Margos G."/>
            <person name="Rudolf I."/>
        </authorList>
    </citation>
    <scope>NUCLEOTIDE SEQUENCE</scope>
    <source>
        <strain evidence="5">BR208</strain>
    </source>
</reference>
<evidence type="ECO:0000313" key="5">
    <source>
        <dbReference type="EMBL" id="NIZ46917.1"/>
    </source>
</evidence>
<comment type="caution">
    <text evidence="5">The sequence shown here is derived from an EMBL/GenBank/DDBJ whole genome shotgun (WGS) entry which is preliminary data.</text>
</comment>
<dbReference type="RefSeq" id="WP_167703358.1">
    <property type="nucleotide sequence ID" value="NZ_CP118168.1"/>
</dbReference>
<dbReference type="PROSITE" id="PS51257">
    <property type="entry name" value="PROKAR_LIPOPROTEIN"/>
    <property type="match status" value="1"/>
</dbReference>
<dbReference type="EMBL" id="JAATLK010000001">
    <property type="protein sequence ID" value="NIZ46917.1"/>
    <property type="molecule type" value="Genomic_DNA"/>
</dbReference>
<protein>
    <submittedName>
        <fullName evidence="5">Zinc ABC transporter substrate-binding protein</fullName>
    </submittedName>
</protein>
<dbReference type="InterPro" id="IPR050492">
    <property type="entry name" value="Bact_metal-bind_prot9"/>
</dbReference>
<dbReference type="PANTHER" id="PTHR42953">
    <property type="entry name" value="HIGH-AFFINITY ZINC UPTAKE SYSTEM PROTEIN ZNUA-RELATED"/>
    <property type="match status" value="1"/>
</dbReference>
<dbReference type="InterPro" id="IPR006129">
    <property type="entry name" value="AdhesinB"/>
</dbReference>
<keyword evidence="3 4" id="KW-0732">Signal</keyword>
<dbReference type="Gene3D" id="3.40.50.1980">
    <property type="entry name" value="Nitrogenase molybdenum iron protein domain"/>
    <property type="match status" value="2"/>
</dbReference>
<evidence type="ECO:0000256" key="2">
    <source>
        <dbReference type="ARBA" id="ARBA00022448"/>
    </source>
</evidence>
<dbReference type="SUPFAM" id="SSF53807">
    <property type="entry name" value="Helical backbone' metal receptor"/>
    <property type="match status" value="1"/>
</dbReference>
<dbReference type="GO" id="GO:0046872">
    <property type="term" value="F:metal ion binding"/>
    <property type="evidence" value="ECO:0007669"/>
    <property type="project" value="InterPro"/>
</dbReference>
<dbReference type="InterPro" id="IPR006127">
    <property type="entry name" value="ZnuA-like"/>
</dbReference>
<dbReference type="GO" id="GO:0030001">
    <property type="term" value="P:metal ion transport"/>
    <property type="evidence" value="ECO:0007669"/>
    <property type="project" value="InterPro"/>
</dbReference>
<name>A0A968GD76_9SPIO</name>
<gene>
    <name evidence="5" type="ORF">HCT46_03170</name>
</gene>